<feature type="region of interest" description="Disordered" evidence="1">
    <location>
        <begin position="203"/>
        <end position="237"/>
    </location>
</feature>
<dbReference type="Pfam" id="PF20167">
    <property type="entry name" value="Transposase_32"/>
    <property type="match status" value="1"/>
</dbReference>
<reference evidence="3 4" key="1">
    <citation type="submission" date="2020-01" db="EMBL/GenBank/DDBJ databases">
        <title>Genome sequence of Arachis hypogaea, cultivar Shitouqi.</title>
        <authorList>
            <person name="Zhuang W."/>
            <person name="Chen H."/>
            <person name="Varshney R."/>
            <person name="Wang D."/>
            <person name="Ming R."/>
        </authorList>
    </citation>
    <scope>NUCLEOTIDE SEQUENCE [LARGE SCALE GENOMIC DNA]</scope>
    <source>
        <tissue evidence="3">Young leaf</tissue>
    </source>
</reference>
<sequence>MRRATCGRKWDICVEGAQWKRDSRGKPVQLRRLDLKPVARGWLEFIQRSIIPTSNWSEVIIDWAIMIHSIMNGDEVEVHEIVSLELYKVADKPSTLARLAFPHLICHLCNPAGVVIEEDTLIEEDKPITKKRMEQTREPTHRPQQEYEEVPHLEIPKMPQGMHFPPQNYWEQINTSLGELSSNMGQLRVEHQEHSIILHEIREDQRAMKEEQQRQGRDIEELKHSIRSSRGRTSRHH</sequence>
<evidence type="ECO:0000256" key="1">
    <source>
        <dbReference type="SAM" id="MobiDB-lite"/>
    </source>
</evidence>
<gene>
    <name evidence="3" type="ORF">DS421_19g654970</name>
</gene>
<dbReference type="InterPro" id="IPR046796">
    <property type="entry name" value="Transposase_32_dom"/>
</dbReference>
<protein>
    <recommendedName>
        <fullName evidence="2">Putative plant transposon protein domain-containing protein</fullName>
    </recommendedName>
</protein>
<feature type="compositionally biased region" description="Basic and acidic residues" evidence="1">
    <location>
        <begin position="203"/>
        <end position="224"/>
    </location>
</feature>
<dbReference type="EMBL" id="CP031001">
    <property type="protein sequence ID" value="QHN77698.1"/>
    <property type="molecule type" value="Genomic_DNA"/>
</dbReference>
<organism evidence="3 4">
    <name type="scientific">Arachis hypogaea</name>
    <name type="common">Peanut</name>
    <dbReference type="NCBI Taxonomy" id="3818"/>
    <lineage>
        <taxon>Eukaryota</taxon>
        <taxon>Viridiplantae</taxon>
        <taxon>Streptophyta</taxon>
        <taxon>Embryophyta</taxon>
        <taxon>Tracheophyta</taxon>
        <taxon>Spermatophyta</taxon>
        <taxon>Magnoliopsida</taxon>
        <taxon>eudicotyledons</taxon>
        <taxon>Gunneridae</taxon>
        <taxon>Pentapetalae</taxon>
        <taxon>rosids</taxon>
        <taxon>fabids</taxon>
        <taxon>Fabales</taxon>
        <taxon>Fabaceae</taxon>
        <taxon>Papilionoideae</taxon>
        <taxon>50 kb inversion clade</taxon>
        <taxon>dalbergioids sensu lato</taxon>
        <taxon>Dalbergieae</taxon>
        <taxon>Pterocarpus clade</taxon>
        <taxon>Arachis</taxon>
    </lineage>
</organism>
<proteinExistence type="predicted"/>
<name>A0A6B9VBW4_ARAHY</name>
<evidence type="ECO:0000313" key="4">
    <source>
        <dbReference type="Proteomes" id="UP000464620"/>
    </source>
</evidence>
<evidence type="ECO:0000259" key="2">
    <source>
        <dbReference type="Pfam" id="PF20167"/>
    </source>
</evidence>
<dbReference type="AlphaFoldDB" id="A0A6B9VBW4"/>
<accession>A0A6B9VBW4</accession>
<evidence type="ECO:0000313" key="3">
    <source>
        <dbReference type="EMBL" id="QHN77698.1"/>
    </source>
</evidence>
<feature type="compositionally biased region" description="Basic residues" evidence="1">
    <location>
        <begin position="225"/>
        <end position="237"/>
    </location>
</feature>
<feature type="domain" description="Putative plant transposon protein" evidence="2">
    <location>
        <begin position="10"/>
        <end position="114"/>
    </location>
</feature>
<dbReference type="Proteomes" id="UP000464620">
    <property type="component" value="Chromosome B09"/>
</dbReference>